<dbReference type="AlphaFoldDB" id="A0A1N6HXN7"/>
<sequence>MTELSSETISGPMIELHPDDNVVIGCATSDIAPGTMAHGHNVQFHGFEEPSFTIGRSRVCTTRSTYVFAVR</sequence>
<accession>A0A1N6HXN7</accession>
<reference evidence="1 2" key="1">
    <citation type="submission" date="2016-11" db="EMBL/GenBank/DDBJ databases">
        <authorList>
            <person name="Jaros S."/>
            <person name="Januszkiewicz K."/>
            <person name="Wedrychowicz H."/>
        </authorList>
    </citation>
    <scope>NUCLEOTIDE SEQUENCE [LARGE SCALE GENOMIC DNA]</scope>
    <source>
        <strain evidence="1 2">GAS86</strain>
    </source>
</reference>
<proteinExistence type="predicted"/>
<organism evidence="1 2">
    <name type="scientific">Paraburkholderia phenazinium</name>
    <dbReference type="NCBI Taxonomy" id="60549"/>
    <lineage>
        <taxon>Bacteria</taxon>
        <taxon>Pseudomonadati</taxon>
        <taxon>Pseudomonadota</taxon>
        <taxon>Betaproteobacteria</taxon>
        <taxon>Burkholderiales</taxon>
        <taxon>Burkholderiaceae</taxon>
        <taxon>Paraburkholderia</taxon>
    </lineage>
</organism>
<protein>
    <submittedName>
        <fullName evidence="1">Uncharacterized protein</fullName>
    </submittedName>
</protein>
<gene>
    <name evidence="1" type="ORF">SAMN05444168_3742</name>
</gene>
<name>A0A1N6HXN7_9BURK</name>
<evidence type="ECO:0000313" key="1">
    <source>
        <dbReference type="EMBL" id="SIO24582.1"/>
    </source>
</evidence>
<evidence type="ECO:0000313" key="2">
    <source>
        <dbReference type="Proteomes" id="UP000184693"/>
    </source>
</evidence>
<dbReference type="EMBL" id="FSRM01000001">
    <property type="protein sequence ID" value="SIO24582.1"/>
    <property type="molecule type" value="Genomic_DNA"/>
</dbReference>
<dbReference type="Proteomes" id="UP000184693">
    <property type="component" value="Unassembled WGS sequence"/>
</dbReference>